<name>A0AAW2L925_SESRA</name>
<comment type="caution">
    <text evidence="1">The sequence shown here is derived from an EMBL/GenBank/DDBJ whole genome shotgun (WGS) entry which is preliminary data.</text>
</comment>
<organism evidence="1">
    <name type="scientific">Sesamum radiatum</name>
    <name type="common">Black benniseed</name>
    <dbReference type="NCBI Taxonomy" id="300843"/>
    <lineage>
        <taxon>Eukaryota</taxon>
        <taxon>Viridiplantae</taxon>
        <taxon>Streptophyta</taxon>
        <taxon>Embryophyta</taxon>
        <taxon>Tracheophyta</taxon>
        <taxon>Spermatophyta</taxon>
        <taxon>Magnoliopsida</taxon>
        <taxon>eudicotyledons</taxon>
        <taxon>Gunneridae</taxon>
        <taxon>Pentapetalae</taxon>
        <taxon>asterids</taxon>
        <taxon>lamiids</taxon>
        <taxon>Lamiales</taxon>
        <taxon>Pedaliaceae</taxon>
        <taxon>Sesamum</taxon>
    </lineage>
</organism>
<gene>
    <name evidence="1" type="ORF">Sradi_5411000</name>
</gene>
<reference evidence="1" key="1">
    <citation type="submission" date="2020-06" db="EMBL/GenBank/DDBJ databases">
        <authorList>
            <person name="Li T."/>
            <person name="Hu X."/>
            <person name="Zhang T."/>
            <person name="Song X."/>
            <person name="Zhang H."/>
            <person name="Dai N."/>
            <person name="Sheng W."/>
            <person name="Hou X."/>
            <person name="Wei L."/>
        </authorList>
    </citation>
    <scope>NUCLEOTIDE SEQUENCE</scope>
    <source>
        <strain evidence="1">G02</strain>
        <tissue evidence="1">Leaf</tissue>
    </source>
</reference>
<accession>A0AAW2L925</accession>
<evidence type="ECO:0000313" key="1">
    <source>
        <dbReference type="EMBL" id="KAL0315328.1"/>
    </source>
</evidence>
<dbReference type="AlphaFoldDB" id="A0AAW2L925"/>
<dbReference type="EMBL" id="JACGWJ010000025">
    <property type="protein sequence ID" value="KAL0315328.1"/>
    <property type="molecule type" value="Genomic_DNA"/>
</dbReference>
<sequence length="99" mass="10824">MAVATVVAAVEALHFQRAITRFLNLGEQSFDHPTTTTTPQSAAPQSPRCWTFWWAPTPEEAGQQSTLLAAPPPPLAIPPTDCDDESMFRVFHIFVGKSS</sequence>
<proteinExistence type="predicted"/>
<reference evidence="1" key="2">
    <citation type="journal article" date="2024" name="Plant">
        <title>Genomic evolution and insights into agronomic trait innovations of Sesamum species.</title>
        <authorList>
            <person name="Miao H."/>
            <person name="Wang L."/>
            <person name="Qu L."/>
            <person name="Liu H."/>
            <person name="Sun Y."/>
            <person name="Le M."/>
            <person name="Wang Q."/>
            <person name="Wei S."/>
            <person name="Zheng Y."/>
            <person name="Lin W."/>
            <person name="Duan Y."/>
            <person name="Cao H."/>
            <person name="Xiong S."/>
            <person name="Wang X."/>
            <person name="Wei L."/>
            <person name="Li C."/>
            <person name="Ma Q."/>
            <person name="Ju M."/>
            <person name="Zhao R."/>
            <person name="Li G."/>
            <person name="Mu C."/>
            <person name="Tian Q."/>
            <person name="Mei H."/>
            <person name="Zhang T."/>
            <person name="Gao T."/>
            <person name="Zhang H."/>
        </authorList>
    </citation>
    <scope>NUCLEOTIDE SEQUENCE</scope>
    <source>
        <strain evidence="1">G02</strain>
    </source>
</reference>
<protein>
    <recommendedName>
        <fullName evidence="2">Secreted protein</fullName>
    </recommendedName>
</protein>
<evidence type="ECO:0008006" key="2">
    <source>
        <dbReference type="Google" id="ProtNLM"/>
    </source>
</evidence>